<protein>
    <recommendedName>
        <fullName evidence="2">Carboxypeptidase</fullName>
    </recommendedName>
</protein>
<dbReference type="SUPFAM" id="SSF53474">
    <property type="entry name" value="alpha/beta-Hydrolases"/>
    <property type="match status" value="1"/>
</dbReference>
<dbReference type="Pfam" id="PF00450">
    <property type="entry name" value="Peptidase_S10"/>
    <property type="match status" value="1"/>
</dbReference>
<dbReference type="GO" id="GO:0006508">
    <property type="term" value="P:proteolysis"/>
    <property type="evidence" value="ECO:0007669"/>
    <property type="project" value="InterPro"/>
</dbReference>
<evidence type="ECO:0000313" key="1">
    <source>
        <dbReference type="EMBL" id="QHT92004.1"/>
    </source>
</evidence>
<accession>A0A6C0IFT4</accession>
<dbReference type="AlphaFoldDB" id="A0A6C0IFT4"/>
<dbReference type="EMBL" id="MN740173">
    <property type="protein sequence ID" value="QHT92004.1"/>
    <property type="molecule type" value="Genomic_DNA"/>
</dbReference>
<dbReference type="PROSITE" id="PS00131">
    <property type="entry name" value="CARBOXYPEPT_SER_SER"/>
    <property type="match status" value="1"/>
</dbReference>
<evidence type="ECO:0008006" key="2">
    <source>
        <dbReference type="Google" id="ProtNLM"/>
    </source>
</evidence>
<dbReference type="GO" id="GO:0004185">
    <property type="term" value="F:serine-type carboxypeptidase activity"/>
    <property type="evidence" value="ECO:0007669"/>
    <property type="project" value="InterPro"/>
</dbReference>
<dbReference type="InterPro" id="IPR018202">
    <property type="entry name" value="Ser_caboxypep_ser_AS"/>
</dbReference>
<dbReference type="InterPro" id="IPR029058">
    <property type="entry name" value="AB_hydrolase_fold"/>
</dbReference>
<dbReference type="PRINTS" id="PR00724">
    <property type="entry name" value="CRBOXYPTASEC"/>
</dbReference>
<name>A0A6C0IFT4_9ZZZZ</name>
<reference evidence="1" key="1">
    <citation type="journal article" date="2020" name="Nature">
        <title>Giant virus diversity and host interactions through global metagenomics.</title>
        <authorList>
            <person name="Schulz F."/>
            <person name="Roux S."/>
            <person name="Paez-Espino D."/>
            <person name="Jungbluth S."/>
            <person name="Walsh D.A."/>
            <person name="Denef V.J."/>
            <person name="McMahon K.D."/>
            <person name="Konstantinidis K.T."/>
            <person name="Eloe-Fadrosh E.A."/>
            <person name="Kyrpides N.C."/>
            <person name="Woyke T."/>
        </authorList>
    </citation>
    <scope>NUCLEOTIDE SEQUENCE</scope>
    <source>
        <strain evidence="1">GVMAG-M-3300023184-86</strain>
    </source>
</reference>
<dbReference type="InterPro" id="IPR001563">
    <property type="entry name" value="Peptidase_S10"/>
</dbReference>
<dbReference type="PANTHER" id="PTHR11802">
    <property type="entry name" value="SERINE PROTEASE FAMILY S10 SERINE CARBOXYPEPTIDASE"/>
    <property type="match status" value="1"/>
</dbReference>
<proteinExistence type="predicted"/>
<organism evidence="1">
    <name type="scientific">viral metagenome</name>
    <dbReference type="NCBI Taxonomy" id="1070528"/>
    <lineage>
        <taxon>unclassified sequences</taxon>
        <taxon>metagenomes</taxon>
        <taxon>organismal metagenomes</taxon>
    </lineage>
</organism>
<sequence>MLVPFFCIISFISSLNFVSSYTNEALQDQVTNLFGLNEPVNFNQFSGYLNLGETKKNIHYWLVESESNSAKDPLVFWTNGGPGCSGLIGFLTEQGPFRPDANGNLKMNDWRWNKIANMVFLEQPVGVGFSYSDDTSDYKIGDDQAAKDNLQTILEFLKKFPEFADSPLYITSESYGGHYMPTLAWEIIQYNENVESEGDKLNFKGFAVGNPYTDYYSGVGAEMETYWGKQLLPKPSWDKYVAAGCLEPANLLNNSVCSTLMLDFMKKIGNLNPYALDYPVCLSAQQVWLNEHMFSNQKSEIRSLHQGVPLKDEYEPCEDNYSADYLNREDVKNDLHVKTNIQWDECSRTVKYEYVDKMKPMEKYYNKILNSKSSPDLNILVYSGDDDGVCGTIGTQKWIYDLGFPVKSLWKTWEVDGQMAGYVTDFNTPFSNDSRLKFATVHFAGHEVPTYKPKEAFILFQSYLNNDL</sequence>
<dbReference type="Gene3D" id="3.40.50.1820">
    <property type="entry name" value="alpha/beta hydrolase"/>
    <property type="match status" value="1"/>
</dbReference>
<dbReference type="PANTHER" id="PTHR11802:SF201">
    <property type="entry name" value="CARBOXYPEPTIDASE"/>
    <property type="match status" value="1"/>
</dbReference>